<dbReference type="EMBL" id="CAADFI010000470">
    <property type="protein sequence ID" value="VFK04651.1"/>
    <property type="molecule type" value="Genomic_DNA"/>
</dbReference>
<protein>
    <submittedName>
        <fullName evidence="3">Uncharacterized protein</fullName>
    </submittedName>
</protein>
<evidence type="ECO:0000313" key="2">
    <source>
        <dbReference type="EMBL" id="VFK03077.1"/>
    </source>
</evidence>
<evidence type="ECO:0000313" key="1">
    <source>
        <dbReference type="EMBL" id="VFK02055.1"/>
    </source>
</evidence>
<proteinExistence type="predicted"/>
<dbReference type="EMBL" id="CAADFI010000325">
    <property type="protein sequence ID" value="VFK03077.1"/>
    <property type="molecule type" value="Genomic_DNA"/>
</dbReference>
<evidence type="ECO:0000313" key="3">
    <source>
        <dbReference type="EMBL" id="VFK04651.1"/>
    </source>
</evidence>
<sequence length="110" mass="12649">MYFAKSITILITSIFAVAMANRFVSVPPLRQTSIDIIFIRIHKGSWRNRGWNNRMDGFLFHILQHLDGDLSATLNHPKYRGFFFVQRATSGSTFETQGNRITNHCLAKMS</sequence>
<reference evidence="3" key="1">
    <citation type="submission" date="2019-02" db="EMBL/GenBank/DDBJ databases">
        <authorList>
            <person name="Gruber-Vodicka R. H."/>
            <person name="Seah K. B. B."/>
        </authorList>
    </citation>
    <scope>NUCLEOTIDE SEQUENCE</scope>
    <source>
        <strain evidence="1">BECK_SA2B15</strain>
        <strain evidence="3">BECK_SA2B20</strain>
    </source>
</reference>
<dbReference type="AlphaFoldDB" id="A0A450VIU5"/>
<accession>A0A450VIU5</accession>
<dbReference type="EMBL" id="CAADFG010000251">
    <property type="protein sequence ID" value="VFK02055.1"/>
    <property type="molecule type" value="Genomic_DNA"/>
</dbReference>
<gene>
    <name evidence="1" type="ORF">BECKH772A_GA0070896_102515</name>
    <name evidence="2" type="ORF">BECKH772B_GA0070898_103252</name>
    <name evidence="3" type="ORF">BECKH772B_GA0070898_104701</name>
</gene>
<name>A0A450VIU5_9GAMM</name>
<organism evidence="3">
    <name type="scientific">Candidatus Kentrum eta</name>
    <dbReference type="NCBI Taxonomy" id="2126337"/>
    <lineage>
        <taxon>Bacteria</taxon>
        <taxon>Pseudomonadati</taxon>
        <taxon>Pseudomonadota</taxon>
        <taxon>Gammaproteobacteria</taxon>
        <taxon>Candidatus Kentrum</taxon>
    </lineage>
</organism>